<dbReference type="Proteomes" id="UP000006786">
    <property type="component" value="Unassembled WGS sequence"/>
</dbReference>
<evidence type="ECO:0000313" key="1">
    <source>
        <dbReference type="EMBL" id="EKF19383.1"/>
    </source>
</evidence>
<dbReference type="InterPro" id="IPR021074">
    <property type="entry name" value="Formate_DH_dsu"/>
</dbReference>
<evidence type="ECO:0000313" key="2">
    <source>
        <dbReference type="Proteomes" id="UP000006786"/>
    </source>
</evidence>
<keyword evidence="2" id="KW-1185">Reference proteome</keyword>
<proteinExistence type="predicted"/>
<gene>
    <name evidence="1" type="ORF">NA2_07824</name>
</gene>
<dbReference type="Pfam" id="PF11390">
    <property type="entry name" value="FdsD"/>
    <property type="match status" value="1"/>
</dbReference>
<dbReference type="PATRIC" id="fig|391937.3.peg.1607"/>
<sequence>MSHDKKFNTGEEHLIYMANQIATFFTSQPGNHAAKGVADHINSFWEPRMRRHLFEIIERGGQGLSPLVLEAAESIRRPKAA</sequence>
<dbReference type="eggNOG" id="ENOG5032Z86">
    <property type="taxonomic scope" value="Bacteria"/>
</dbReference>
<accession>K2N590</accession>
<reference evidence="1 2" key="1">
    <citation type="journal article" date="2012" name="J. Bacteriol.">
        <title>Genome Sequence of Nitratireductor pacificus Type Strain pht-3B.</title>
        <authorList>
            <person name="Lai Q."/>
            <person name="Li G."/>
            <person name="Shao Z."/>
        </authorList>
    </citation>
    <scope>NUCLEOTIDE SEQUENCE [LARGE SCALE GENOMIC DNA]</scope>
    <source>
        <strain evidence="2">pht-3B</strain>
    </source>
</reference>
<comment type="caution">
    <text evidence="1">The sequence shown here is derived from an EMBL/GenBank/DDBJ whole genome shotgun (WGS) entry which is preliminary data.</text>
</comment>
<dbReference type="EMBL" id="AMRM01000007">
    <property type="protein sequence ID" value="EKF19383.1"/>
    <property type="molecule type" value="Genomic_DNA"/>
</dbReference>
<protein>
    <submittedName>
        <fullName evidence="1">Formate dehydrogenase subunit delta</fullName>
    </submittedName>
</protein>
<name>K2N590_9HYPH</name>
<dbReference type="STRING" id="391937.NA2_07824"/>
<dbReference type="AlphaFoldDB" id="K2N590"/>
<dbReference type="RefSeq" id="WP_008596033.1">
    <property type="nucleotide sequence ID" value="NZ_AMRM01000007.1"/>
</dbReference>
<organism evidence="1 2">
    <name type="scientific">Nitratireductor pacificus pht-3B</name>
    <dbReference type="NCBI Taxonomy" id="391937"/>
    <lineage>
        <taxon>Bacteria</taxon>
        <taxon>Pseudomonadati</taxon>
        <taxon>Pseudomonadota</taxon>
        <taxon>Alphaproteobacteria</taxon>
        <taxon>Hyphomicrobiales</taxon>
        <taxon>Phyllobacteriaceae</taxon>
        <taxon>Nitratireductor</taxon>
    </lineage>
</organism>
<dbReference type="OrthoDB" id="7409377at2"/>